<sequence length="127" mass="14893">MSLKRAEEWLIEAEANLKFASYRTSLIASYLAMFHSARALLFRDGWREKSHFCVARFLEEFYVKTGKLEREWVDLLDRMRELRHADQYDVSYSPTKEEAEEALKLAKQFVGKIKKILGNQTLGEGNQ</sequence>
<dbReference type="PANTHER" id="PTHR36565:SF5">
    <property type="entry name" value="TOXIN MJ0605-RELATED"/>
    <property type="match status" value="1"/>
</dbReference>
<organism evidence="3 4">
    <name type="scientific">Thermococcus chitonophagus</name>
    <dbReference type="NCBI Taxonomy" id="54262"/>
    <lineage>
        <taxon>Archaea</taxon>
        <taxon>Methanobacteriati</taxon>
        <taxon>Methanobacteriota</taxon>
        <taxon>Thermococci</taxon>
        <taxon>Thermococcales</taxon>
        <taxon>Thermococcaceae</taxon>
        <taxon>Thermococcus</taxon>
    </lineage>
</organism>
<dbReference type="Gene3D" id="1.20.120.330">
    <property type="entry name" value="Nucleotidyltransferases domain 2"/>
    <property type="match status" value="1"/>
</dbReference>
<dbReference type="PANTHER" id="PTHR36565">
    <property type="entry name" value="UPF0332 PROTEIN TM_1000"/>
    <property type="match status" value="1"/>
</dbReference>
<dbReference type="InterPro" id="IPR052226">
    <property type="entry name" value="UPF0332_toxin"/>
</dbReference>
<accession>A0A2Z2NDU8</accession>
<dbReference type="Proteomes" id="UP000250189">
    <property type="component" value="Chromosome"/>
</dbReference>
<evidence type="ECO:0000313" key="4">
    <source>
        <dbReference type="Proteomes" id="UP000250189"/>
    </source>
</evidence>
<dbReference type="AlphaFoldDB" id="A0A2Z2NDU8"/>
<proteinExistence type="inferred from homology"/>
<protein>
    <submittedName>
        <fullName evidence="3">HEPN domain-containing protein</fullName>
    </submittedName>
</protein>
<feature type="domain" description="HEPN" evidence="2">
    <location>
        <begin position="3"/>
        <end position="115"/>
    </location>
</feature>
<evidence type="ECO:0000313" key="3">
    <source>
        <dbReference type="EMBL" id="ASJ17582.1"/>
    </source>
</evidence>
<evidence type="ECO:0000256" key="1">
    <source>
        <dbReference type="ARBA" id="ARBA00038248"/>
    </source>
</evidence>
<dbReference type="OrthoDB" id="101012at2157"/>
<dbReference type="Pfam" id="PF05168">
    <property type="entry name" value="HEPN"/>
    <property type="match status" value="1"/>
</dbReference>
<dbReference type="EMBL" id="CP015193">
    <property type="protein sequence ID" value="ASJ17582.1"/>
    <property type="molecule type" value="Genomic_DNA"/>
</dbReference>
<gene>
    <name evidence="3" type="ORF">A3L04_05515</name>
</gene>
<dbReference type="SUPFAM" id="SSF81593">
    <property type="entry name" value="Nucleotidyltransferase substrate binding subunit/domain"/>
    <property type="match status" value="1"/>
</dbReference>
<reference evidence="3 4" key="1">
    <citation type="submission" date="2016-04" db="EMBL/GenBank/DDBJ databases">
        <title>Complete genome sequence of Thermococcus chitonophagus type strain GC74.</title>
        <authorList>
            <person name="Oger P.M."/>
        </authorList>
    </citation>
    <scope>NUCLEOTIDE SEQUENCE [LARGE SCALE GENOMIC DNA]</scope>
    <source>
        <strain evidence="3 4">GC74</strain>
    </source>
</reference>
<dbReference type="InterPro" id="IPR007842">
    <property type="entry name" value="HEPN_dom"/>
</dbReference>
<name>A0A2Z2NDU8_9EURY</name>
<comment type="similarity">
    <text evidence="1">Belongs to the UPF0332 family.</text>
</comment>
<evidence type="ECO:0000259" key="2">
    <source>
        <dbReference type="Pfam" id="PF05168"/>
    </source>
</evidence>
<keyword evidence="4" id="KW-1185">Reference proteome</keyword>